<dbReference type="EMBL" id="CP107906">
    <property type="protein sequence ID" value="WUG94391.1"/>
    <property type="molecule type" value="Genomic_DNA"/>
</dbReference>
<organism evidence="2 3">
    <name type="scientific">Streptomyces violaceus</name>
    <name type="common">Streptomyces venezuelae</name>
    <dbReference type="NCBI Taxonomy" id="1936"/>
    <lineage>
        <taxon>Bacteria</taxon>
        <taxon>Bacillati</taxon>
        <taxon>Actinomycetota</taxon>
        <taxon>Actinomycetes</taxon>
        <taxon>Kitasatosporales</taxon>
        <taxon>Streptomycetaceae</taxon>
        <taxon>Streptomyces</taxon>
    </lineage>
</organism>
<accession>A0ABZ1NRP5</accession>
<evidence type="ECO:0000256" key="1">
    <source>
        <dbReference type="SAM" id="SignalP"/>
    </source>
</evidence>
<evidence type="ECO:0000313" key="2">
    <source>
        <dbReference type="EMBL" id="WUG94391.1"/>
    </source>
</evidence>
<proteinExistence type="predicted"/>
<keyword evidence="3" id="KW-1185">Reference proteome</keyword>
<dbReference type="RefSeq" id="WP_328338871.1">
    <property type="nucleotide sequence ID" value="NZ_CP107906.1"/>
</dbReference>
<dbReference type="Proteomes" id="UP001341259">
    <property type="component" value="Chromosome"/>
</dbReference>
<evidence type="ECO:0000313" key="3">
    <source>
        <dbReference type="Proteomes" id="UP001341259"/>
    </source>
</evidence>
<gene>
    <name evidence="2" type="ORF">OHB29_15780</name>
</gene>
<reference evidence="2 3" key="1">
    <citation type="submission" date="2022-10" db="EMBL/GenBank/DDBJ databases">
        <title>The complete genomes of actinobacterial strains from the NBC collection.</title>
        <authorList>
            <person name="Joergensen T.S."/>
            <person name="Alvarez Arevalo M."/>
            <person name="Sterndorff E.B."/>
            <person name="Faurdal D."/>
            <person name="Vuksanovic O."/>
            <person name="Mourched A.-S."/>
            <person name="Charusanti P."/>
            <person name="Shaw S."/>
            <person name="Blin K."/>
            <person name="Weber T."/>
        </authorList>
    </citation>
    <scope>NUCLEOTIDE SEQUENCE [LARGE SCALE GENOMIC DNA]</scope>
    <source>
        <strain evidence="2 3">NBC_00456</strain>
    </source>
</reference>
<feature type="signal peptide" evidence="1">
    <location>
        <begin position="1"/>
        <end position="27"/>
    </location>
</feature>
<name>A0ABZ1NRP5_STRVL</name>
<feature type="chain" id="PRO_5045388363" description="Secreted protein" evidence="1">
    <location>
        <begin position="28"/>
        <end position="90"/>
    </location>
</feature>
<keyword evidence="1" id="KW-0732">Signal</keyword>
<evidence type="ECO:0008006" key="4">
    <source>
        <dbReference type="Google" id="ProtNLM"/>
    </source>
</evidence>
<protein>
    <recommendedName>
        <fullName evidence="4">Secreted protein</fullName>
    </recommendedName>
</protein>
<sequence length="90" mass="9404">MRKYQKAAVAVAMLGSVSFLGAGVGHAAGGDSKAKADNPQQNQKCSADETNWSIINVGDVNLVVNVLGLQFVDQSERKSVKCTQAQPAGK</sequence>